<protein>
    <submittedName>
        <fullName evidence="1">Uncharacterized protein</fullName>
    </submittedName>
</protein>
<dbReference type="RefSeq" id="WP_078932988.1">
    <property type="nucleotide sequence ID" value="NZ_FUWG01000007.1"/>
</dbReference>
<evidence type="ECO:0000313" key="2">
    <source>
        <dbReference type="Proteomes" id="UP000190423"/>
    </source>
</evidence>
<dbReference type="OrthoDB" id="355505at2"/>
<reference evidence="1 2" key="1">
    <citation type="submission" date="2017-02" db="EMBL/GenBank/DDBJ databases">
        <authorList>
            <person name="Peterson S.W."/>
        </authorList>
    </citation>
    <scope>NUCLEOTIDE SEQUENCE [LARGE SCALE GENOMIC DNA]</scope>
    <source>
        <strain evidence="1 2">ATCC BAA-908</strain>
    </source>
</reference>
<evidence type="ECO:0000313" key="1">
    <source>
        <dbReference type="EMBL" id="SJZ39211.1"/>
    </source>
</evidence>
<proteinExistence type="predicted"/>
<sequence>MCASGKKLMLELPLKVVLTEEGASNFISHKKRLLRFRLADNIDEYGISLNKFSPQSIQSMLLLDYISKIEMSMPEFVSSRQEVMDLSKIIVYSLLYKQFDRDIYNAILQCECVRSYNRKNPAHLIDERTKMSEKQLRGILINKDDVISAIRKEILDPVWEAIRSNKDYSIEEKNVYMLMSEKFMNRMGLMNWYIITLFHKADGFSDMIVSIRNLLSSYMEKSKVAEYISVMVMELALNNENANIRKEAKNMFPNVDDINALLLEPETRTKIVKELQRKRVLVSVSWKLGGGSTSIGKQGRLQITLYNKDDEFQEVKENIESKMSADTQKRTLIDFYRELPDGQEGTDLGLYYLSYLDDACKKVNVKFESLVNQFSASDLTVINLIFNF</sequence>
<organism evidence="1 2">
    <name type="scientific">Treponema porcinum</name>
    <dbReference type="NCBI Taxonomy" id="261392"/>
    <lineage>
        <taxon>Bacteria</taxon>
        <taxon>Pseudomonadati</taxon>
        <taxon>Spirochaetota</taxon>
        <taxon>Spirochaetia</taxon>
        <taxon>Spirochaetales</taxon>
        <taxon>Treponemataceae</taxon>
        <taxon>Treponema</taxon>
    </lineage>
</organism>
<keyword evidence="2" id="KW-1185">Reference proteome</keyword>
<dbReference type="InterPro" id="IPR058397">
    <property type="entry name" value="DUF8084"/>
</dbReference>
<dbReference type="GeneID" id="78316368"/>
<accession>A0A1T4K9X9</accession>
<dbReference type="Proteomes" id="UP000190423">
    <property type="component" value="Unassembled WGS sequence"/>
</dbReference>
<gene>
    <name evidence="1" type="ORF">SAMN02745149_01069</name>
</gene>
<dbReference type="AlphaFoldDB" id="A0A1T4K9X9"/>
<dbReference type="EMBL" id="FUWG01000007">
    <property type="protein sequence ID" value="SJZ39211.1"/>
    <property type="molecule type" value="Genomic_DNA"/>
</dbReference>
<name>A0A1T4K9X9_TREPO</name>
<dbReference type="Pfam" id="PF26329">
    <property type="entry name" value="DUF8084"/>
    <property type="match status" value="1"/>
</dbReference>
<dbReference type="STRING" id="261392.SAMN02745149_01069"/>